<comment type="caution">
    <text evidence="1">The sequence shown here is derived from an EMBL/GenBank/DDBJ whole genome shotgun (WGS) entry which is preliminary data.</text>
</comment>
<evidence type="ECO:0000313" key="1">
    <source>
        <dbReference type="EMBL" id="NYD88962.1"/>
    </source>
</evidence>
<keyword evidence="2" id="KW-1185">Reference proteome</keyword>
<protein>
    <submittedName>
        <fullName evidence="1">Uncharacterized protein</fullName>
    </submittedName>
</protein>
<sequence length="901" mass="99030">MLRSRLSPLVAPGLLVLLLGAAPVAERTPFAVGALRGELRSDTQTLARLSPVAEPGFSFVPTAREAERAGDGYNHVGDIDIRLRSAGGPWRDFGSAHRRRPIRPLPAGRGTIAAADITASMGDGIPLSVERRWLTDGGALGLRFRLTNRSAAPVEIGGLGMPMAFDNIITGRDLDQAHAQASFADPYIGRDAGYLQVTRLNGQGPALLVLPGRGTPFEAYAPLADAADAPAGSVFTERTPREQTFEGFYDWLVHSRGFVEREWRDAGEQWNVPTSRTLPPGASVEIGLRLVSARSIRAIEPTLIAQHRPVAVGIPGYVVPTDQPATLFLRAPAAITAIESSPAGALAVRRDGAVHGWTRLAVTSHGFGPARLTLRYADGQRQTVSYYVTRPLDATMAALGRFATTRQWYEGKGDPFGRSPAILTYDHAAQRIVDIEPRVWIAGMSDEGGAGSWVAAMMKQLDHPEPGEVAKLERLVDETVVGRLQVADGPHAGGVRKSLFYYDPARFPTLYRDPAQWKSWTAWTARQAADLGRSYNYPHVAIGHWVLYRLARNHDGLVRRHDWRWYLGWAQRTIVAMMRDAPHYTQFGQMEGNVFLDILADLRREGMTAEADTVEALMRRRADHWAGLRYPFGSEMAWDSTGQPEVYDWLRHFGYDRQAVQTREVILGYDPTMPSWGYNGNARRYWDFLYGGKDPRIERQIHHYGSTNNALPLFESFRRDPADLHLLRVAYGGLMGGITNIDTDGFASAAFHAWPDRMRWDPYSGDYGMGYFAHAYAVASYLVDDPTFGWLGFGGAVTRARGSVTIRPRDGARTRLFVAPAGQWITLEAGRIAAARYTPATGTIALTLDPADAHTPLARLFVTRTTARGRDYAPSTGVAERGGVTIGLTSAPTEVVLRPLG</sequence>
<evidence type="ECO:0000313" key="2">
    <source>
        <dbReference type="Proteomes" id="UP000517753"/>
    </source>
</evidence>
<dbReference type="RefSeq" id="WP_179507489.1">
    <property type="nucleotide sequence ID" value="NZ_JACCBY010000001.1"/>
</dbReference>
<dbReference type="Pfam" id="PF18951">
    <property type="entry name" value="DUF5695"/>
    <property type="match status" value="1"/>
</dbReference>
<name>A0A7Y9FKZ1_9SPHN</name>
<proteinExistence type="predicted"/>
<dbReference type="EMBL" id="JACCBY010000001">
    <property type="protein sequence ID" value="NYD88962.1"/>
    <property type="molecule type" value="Genomic_DNA"/>
</dbReference>
<accession>A0A7Y9FKZ1</accession>
<dbReference type="AlphaFoldDB" id="A0A7Y9FKZ1"/>
<gene>
    <name evidence="1" type="ORF">HD841_000731</name>
</gene>
<reference evidence="1 2" key="2">
    <citation type="submission" date="2020-08" db="EMBL/GenBank/DDBJ databases">
        <title>The Agave Microbiome: Exploring the role of microbial communities in plant adaptations to desert environments.</title>
        <authorList>
            <person name="Partida-Martinez L.P."/>
        </authorList>
    </citation>
    <scope>NUCLEOTIDE SEQUENCE [LARGE SCALE GENOMIC DNA]</scope>
    <source>
        <strain evidence="1 2">AS2.3</strain>
    </source>
</reference>
<reference evidence="1 2" key="1">
    <citation type="submission" date="2020-07" db="EMBL/GenBank/DDBJ databases">
        <authorList>
            <person name="Partida-Martinez L."/>
            <person name="Huntemann M."/>
            <person name="Clum A."/>
            <person name="Wang J."/>
            <person name="Palaniappan K."/>
            <person name="Ritter S."/>
            <person name="Chen I.-M."/>
            <person name="Stamatis D."/>
            <person name="Reddy T."/>
            <person name="O'Malley R."/>
            <person name="Daum C."/>
            <person name="Shapiro N."/>
            <person name="Ivanova N."/>
            <person name="Kyrpides N."/>
            <person name="Woyke T."/>
        </authorList>
    </citation>
    <scope>NUCLEOTIDE SEQUENCE [LARGE SCALE GENOMIC DNA]</scope>
    <source>
        <strain evidence="1 2">AS2.3</strain>
    </source>
</reference>
<dbReference type="Proteomes" id="UP000517753">
    <property type="component" value="Unassembled WGS sequence"/>
</dbReference>
<dbReference type="InterPro" id="IPR043750">
    <property type="entry name" value="DUF5695"/>
</dbReference>
<organism evidence="1 2">
    <name type="scientific">Sphingomonas melonis</name>
    <dbReference type="NCBI Taxonomy" id="152682"/>
    <lineage>
        <taxon>Bacteria</taxon>
        <taxon>Pseudomonadati</taxon>
        <taxon>Pseudomonadota</taxon>
        <taxon>Alphaproteobacteria</taxon>
        <taxon>Sphingomonadales</taxon>
        <taxon>Sphingomonadaceae</taxon>
        <taxon>Sphingomonas</taxon>
    </lineage>
</organism>